<reference evidence="1 2" key="1">
    <citation type="submission" date="2015-09" db="EMBL/GenBank/DDBJ databases">
        <authorList>
            <consortium name="Pathogen Informatics"/>
        </authorList>
    </citation>
    <scope>NUCLEOTIDE SEQUENCE [LARGE SCALE GENOMIC DNA]</scope>
    <source>
        <strain evidence="1 2">2789STDY5834855</strain>
    </source>
</reference>
<dbReference type="InterPro" id="IPR036412">
    <property type="entry name" value="HAD-like_sf"/>
</dbReference>
<organism evidence="1 2">
    <name type="scientific">Clostridium disporicum</name>
    <dbReference type="NCBI Taxonomy" id="84024"/>
    <lineage>
        <taxon>Bacteria</taxon>
        <taxon>Bacillati</taxon>
        <taxon>Bacillota</taxon>
        <taxon>Clostridia</taxon>
        <taxon>Eubacteriales</taxon>
        <taxon>Clostridiaceae</taxon>
        <taxon>Clostridium</taxon>
    </lineage>
</organism>
<dbReference type="InterPro" id="IPR041492">
    <property type="entry name" value="HAD_2"/>
</dbReference>
<dbReference type="Gene3D" id="3.40.50.1000">
    <property type="entry name" value="HAD superfamily/HAD-like"/>
    <property type="match status" value="1"/>
</dbReference>
<dbReference type="Gene3D" id="1.10.150.240">
    <property type="entry name" value="Putative phosphatase, domain 2"/>
    <property type="match status" value="1"/>
</dbReference>
<proteinExistence type="predicted"/>
<protein>
    <submittedName>
        <fullName evidence="1">HAD-superfamily hydrolase</fullName>
        <ecNumber evidence="1">3.1.3.18</ecNumber>
    </submittedName>
</protein>
<dbReference type="GO" id="GO:0005829">
    <property type="term" value="C:cytosol"/>
    <property type="evidence" value="ECO:0007669"/>
    <property type="project" value="TreeGrafter"/>
</dbReference>
<dbReference type="InterPro" id="IPR006439">
    <property type="entry name" value="HAD-SF_hydro_IA"/>
</dbReference>
<evidence type="ECO:0000313" key="2">
    <source>
        <dbReference type="Proteomes" id="UP000095558"/>
    </source>
</evidence>
<dbReference type="SUPFAM" id="SSF56784">
    <property type="entry name" value="HAD-like"/>
    <property type="match status" value="1"/>
</dbReference>
<dbReference type="GO" id="GO:0006281">
    <property type="term" value="P:DNA repair"/>
    <property type="evidence" value="ECO:0007669"/>
    <property type="project" value="TreeGrafter"/>
</dbReference>
<dbReference type="PRINTS" id="PR00413">
    <property type="entry name" value="HADHALOGNASE"/>
</dbReference>
<dbReference type="RefSeq" id="WP_042400664.1">
    <property type="nucleotide sequence ID" value="NZ_CYYT01000005.1"/>
</dbReference>
<dbReference type="AlphaFoldDB" id="A0A173ZZ71"/>
<dbReference type="PANTHER" id="PTHR43434">
    <property type="entry name" value="PHOSPHOGLYCOLATE PHOSPHATASE"/>
    <property type="match status" value="1"/>
</dbReference>
<dbReference type="InterPro" id="IPR023198">
    <property type="entry name" value="PGP-like_dom2"/>
</dbReference>
<dbReference type="InterPro" id="IPR023214">
    <property type="entry name" value="HAD_sf"/>
</dbReference>
<name>A0A173ZZ71_9CLOT</name>
<dbReference type="Pfam" id="PF13419">
    <property type="entry name" value="HAD_2"/>
    <property type="match status" value="1"/>
</dbReference>
<keyword evidence="1" id="KW-0378">Hydrolase</keyword>
<dbReference type="GO" id="GO:0008967">
    <property type="term" value="F:phosphoglycolate phosphatase activity"/>
    <property type="evidence" value="ECO:0007669"/>
    <property type="project" value="UniProtKB-EC"/>
</dbReference>
<dbReference type="SFLD" id="SFLDG01129">
    <property type="entry name" value="C1.5:_HAD__Beta-PGM__Phosphata"/>
    <property type="match status" value="1"/>
</dbReference>
<dbReference type="EC" id="3.1.3.18" evidence="1"/>
<dbReference type="SFLD" id="SFLDS00003">
    <property type="entry name" value="Haloacid_Dehalogenase"/>
    <property type="match status" value="1"/>
</dbReference>
<dbReference type="PANTHER" id="PTHR43434:SF1">
    <property type="entry name" value="PHOSPHOGLYCOLATE PHOSPHATASE"/>
    <property type="match status" value="1"/>
</dbReference>
<sequence>MIKAVIFDLDGTLLDTLEDLANACNYALRSCGYKEHAVKDYVRFVGSGRYVLIQRILPEADRENKDIINKVLAFFDEYYGEHMLDTTKPYDGISGMIDELKKNNIRLAVVSNKPDEFAGEVVKKYFDDKFEITYGQRPNHAVKPDPRTVYEVIDYLKVSKEECVYVGDSDVDMLTAKNANVKSIGVAWGFRGEDELINAGANHIIQNPNELLELIK</sequence>
<gene>
    <name evidence="1" type="primary">gph</name>
    <name evidence="1" type="ORF">ERS852470_02155</name>
</gene>
<dbReference type="InterPro" id="IPR050155">
    <property type="entry name" value="HAD-like_hydrolase_sf"/>
</dbReference>
<dbReference type="FunFam" id="3.40.50.1000:FF:000022">
    <property type="entry name" value="Phosphoglycolate phosphatase"/>
    <property type="match status" value="1"/>
</dbReference>
<dbReference type="GeneID" id="83012754"/>
<accession>A0A173ZZ71</accession>
<dbReference type="Proteomes" id="UP000095558">
    <property type="component" value="Unassembled WGS sequence"/>
</dbReference>
<dbReference type="NCBIfam" id="TIGR01549">
    <property type="entry name" value="HAD-SF-IA-v1"/>
    <property type="match status" value="1"/>
</dbReference>
<evidence type="ECO:0000313" key="1">
    <source>
        <dbReference type="EMBL" id="CUO37311.1"/>
    </source>
</evidence>
<dbReference type="SFLD" id="SFLDG01135">
    <property type="entry name" value="C1.5.6:_HAD__Beta-PGM__Phospha"/>
    <property type="match status" value="1"/>
</dbReference>
<dbReference type="EMBL" id="CYZV01000022">
    <property type="protein sequence ID" value="CUO37311.1"/>
    <property type="molecule type" value="Genomic_DNA"/>
</dbReference>
<dbReference type="OrthoDB" id="9807630at2"/>